<evidence type="ECO:0000256" key="3">
    <source>
        <dbReference type="ARBA" id="ARBA00022989"/>
    </source>
</evidence>
<evidence type="ECO:0000313" key="6">
    <source>
        <dbReference type="Proteomes" id="UP000582182"/>
    </source>
</evidence>
<evidence type="ECO:0000256" key="1">
    <source>
        <dbReference type="ARBA" id="ARBA00004141"/>
    </source>
</evidence>
<keyword evidence="3" id="KW-1133">Transmembrane helix</keyword>
<organism evidence="5 6">
    <name type="scientific">Turnix velox</name>
    <name type="common">Little buttonquail</name>
    <dbReference type="NCBI Taxonomy" id="2529409"/>
    <lineage>
        <taxon>Eukaryota</taxon>
        <taxon>Metazoa</taxon>
        <taxon>Chordata</taxon>
        <taxon>Craniata</taxon>
        <taxon>Vertebrata</taxon>
        <taxon>Euteleostomi</taxon>
        <taxon>Archelosauria</taxon>
        <taxon>Archosauria</taxon>
        <taxon>Dinosauria</taxon>
        <taxon>Saurischia</taxon>
        <taxon>Theropoda</taxon>
        <taxon>Coelurosauria</taxon>
        <taxon>Aves</taxon>
        <taxon>Neognathae</taxon>
        <taxon>Neoaves</taxon>
        <taxon>Charadriiformes</taxon>
        <taxon>Turnicidae</taxon>
        <taxon>Turnix</taxon>
    </lineage>
</organism>
<dbReference type="EMBL" id="VZTY01030962">
    <property type="protein sequence ID" value="NXU58024.1"/>
    <property type="molecule type" value="Genomic_DNA"/>
</dbReference>
<sequence>KETRVDTDTKPKPFQPNWYERYVQPCLAELAGSAFFIFIGCLATIENAPTTGVLQPALAHGLAVGLLVAVLGDL</sequence>
<dbReference type="InterPro" id="IPR023271">
    <property type="entry name" value="Aquaporin-like"/>
</dbReference>
<reference evidence="5 6" key="1">
    <citation type="submission" date="2019-09" db="EMBL/GenBank/DDBJ databases">
        <title>Bird 10,000 Genomes (B10K) Project - Family phase.</title>
        <authorList>
            <person name="Zhang G."/>
        </authorList>
    </citation>
    <scope>NUCLEOTIDE SEQUENCE [LARGE SCALE GENOMIC DNA]</scope>
    <source>
        <strain evidence="5">B10K-DU-029-46</strain>
    </source>
</reference>
<evidence type="ECO:0000256" key="4">
    <source>
        <dbReference type="ARBA" id="ARBA00023136"/>
    </source>
</evidence>
<dbReference type="Proteomes" id="UP000582182">
    <property type="component" value="Unassembled WGS sequence"/>
</dbReference>
<keyword evidence="4" id="KW-0472">Membrane</keyword>
<feature type="non-terminal residue" evidence="5">
    <location>
        <position position="74"/>
    </location>
</feature>
<dbReference type="PRINTS" id="PR02020">
    <property type="entry name" value="AQUAPORIN8"/>
</dbReference>
<comment type="subcellular location">
    <subcellularLocation>
        <location evidence="1">Membrane</location>
        <topology evidence="1">Multi-pass membrane protein</topology>
    </subcellularLocation>
</comment>
<feature type="non-terminal residue" evidence="5">
    <location>
        <position position="1"/>
    </location>
</feature>
<evidence type="ECO:0000256" key="2">
    <source>
        <dbReference type="ARBA" id="ARBA00022692"/>
    </source>
</evidence>
<name>A0A7L3LVC0_9CHAR</name>
<keyword evidence="2" id="KW-0812">Transmembrane</keyword>
<dbReference type="OrthoDB" id="3222at2759"/>
<proteinExistence type="predicted"/>
<protein>
    <submittedName>
        <fullName evidence="5">AQP8 protein</fullName>
    </submittedName>
</protein>
<evidence type="ECO:0000313" key="5">
    <source>
        <dbReference type="EMBL" id="NXU58024.1"/>
    </source>
</evidence>
<dbReference type="InterPro" id="IPR023277">
    <property type="entry name" value="Aquaporin_8"/>
</dbReference>
<comment type="caution">
    <text evidence="5">The sequence shown here is derived from an EMBL/GenBank/DDBJ whole genome shotgun (WGS) entry which is preliminary data.</text>
</comment>
<dbReference type="AlphaFoldDB" id="A0A7L3LVC0"/>
<dbReference type="GO" id="GO:0016020">
    <property type="term" value="C:membrane"/>
    <property type="evidence" value="ECO:0007669"/>
    <property type="project" value="UniProtKB-SubCell"/>
</dbReference>
<keyword evidence="6" id="KW-1185">Reference proteome</keyword>
<dbReference type="SUPFAM" id="SSF81338">
    <property type="entry name" value="Aquaporin-like"/>
    <property type="match status" value="1"/>
</dbReference>
<dbReference type="Gene3D" id="1.20.1080.10">
    <property type="entry name" value="Glycerol uptake facilitator protein"/>
    <property type="match status" value="1"/>
</dbReference>
<accession>A0A7L3LVC0</accession>
<gene>
    <name evidence="5" type="primary">Aqp8</name>
    <name evidence="5" type="ORF">TURVEL_R00026</name>
</gene>